<name>A0A9Q9AEY8_9PEZI</name>
<dbReference type="PANTHER" id="PTHR23501">
    <property type="entry name" value="MAJOR FACILITATOR SUPERFAMILY"/>
    <property type="match status" value="1"/>
</dbReference>
<feature type="transmembrane region" description="Helical" evidence="6">
    <location>
        <begin position="438"/>
        <end position="460"/>
    </location>
</feature>
<evidence type="ECO:0000256" key="4">
    <source>
        <dbReference type="ARBA" id="ARBA00023136"/>
    </source>
</evidence>
<feature type="transmembrane region" description="Helical" evidence="6">
    <location>
        <begin position="405"/>
        <end position="426"/>
    </location>
</feature>
<feature type="transmembrane region" description="Helical" evidence="6">
    <location>
        <begin position="232"/>
        <end position="257"/>
    </location>
</feature>
<sequence length="559" mass="60611">MEAKDNDFLSEISPLLSTSVDPSKYRKPVCSPDETRATHGTFDNLHKGPTITEEAVESQSLDERHDEDEGLPEVKKKLKYVFPAIAIGVFLSAADQTLVVSAYGRFGSELNALTSTSWIATSYFMTLTCFQPLFGKLSDLFGRKECLLFGYVNFALGCLACGLARNISQLVIARAWQAIGAAAMSTCVSIIFSDTCTLRGSGQWQGYITIIYAAGASAGAPLGGIAADHIGWRYAFLVQVPLCILACVAVSLTLHLPTGKHTDSLRKRLLRIDLMGATMLISAVFTLLLGFDRGSNDSWSSPVTLSALSSSALLWIAFVVVETRVASEPFAPSRIIFDRTLVACYACNFFSMAGWLSTIFYIPLYFQTAIDATATEAGLLLIPSVITGVLGSVLAGHYMRATGRYYTLTIIAYTTLTIGIIVVFLFSGRLVNNTDAILIGMCLCGFGNGIGITTTLIGLIANASREDQAVCGYGMQLSVPFVREYLRRIGLGMSEEQAMEVAERVRESLAYLESLHPRARLLVESCYARSTNTAFGVQATLVFGAFVSAWFIREKALSK</sequence>
<feature type="region of interest" description="Disordered" evidence="5">
    <location>
        <begin position="18"/>
        <end position="44"/>
    </location>
</feature>
<dbReference type="SUPFAM" id="SSF103473">
    <property type="entry name" value="MFS general substrate transporter"/>
    <property type="match status" value="1"/>
</dbReference>
<accession>A0A9Q9AEY8</accession>
<evidence type="ECO:0000256" key="2">
    <source>
        <dbReference type="ARBA" id="ARBA00022692"/>
    </source>
</evidence>
<organism evidence="7 8">
    <name type="scientific">Septoria linicola</name>
    <dbReference type="NCBI Taxonomy" id="215465"/>
    <lineage>
        <taxon>Eukaryota</taxon>
        <taxon>Fungi</taxon>
        <taxon>Dikarya</taxon>
        <taxon>Ascomycota</taxon>
        <taxon>Pezizomycotina</taxon>
        <taxon>Dothideomycetes</taxon>
        <taxon>Dothideomycetidae</taxon>
        <taxon>Mycosphaerellales</taxon>
        <taxon>Mycosphaerellaceae</taxon>
        <taxon>Septoria</taxon>
    </lineage>
</organism>
<feature type="transmembrane region" description="Helical" evidence="6">
    <location>
        <begin position="303"/>
        <end position="321"/>
    </location>
</feature>
<dbReference type="Proteomes" id="UP001056384">
    <property type="component" value="Chromosome 1"/>
</dbReference>
<dbReference type="InterPro" id="IPR011701">
    <property type="entry name" value="MFS"/>
</dbReference>
<protein>
    <submittedName>
        <fullName evidence="7">Major facilitator superfamily, MFS transporter superfamily</fullName>
    </submittedName>
</protein>
<feature type="transmembrane region" description="Helical" evidence="6">
    <location>
        <begin position="146"/>
        <end position="165"/>
    </location>
</feature>
<feature type="transmembrane region" description="Helical" evidence="6">
    <location>
        <begin position="378"/>
        <end position="398"/>
    </location>
</feature>
<evidence type="ECO:0000256" key="5">
    <source>
        <dbReference type="SAM" id="MobiDB-lite"/>
    </source>
</evidence>
<feature type="transmembrane region" description="Helical" evidence="6">
    <location>
        <begin position="204"/>
        <end position="226"/>
    </location>
</feature>
<evidence type="ECO:0000313" key="8">
    <source>
        <dbReference type="Proteomes" id="UP001056384"/>
    </source>
</evidence>
<dbReference type="GO" id="GO:0015174">
    <property type="term" value="F:basic amino acid transmembrane transporter activity"/>
    <property type="evidence" value="ECO:0007669"/>
    <property type="project" value="TreeGrafter"/>
</dbReference>
<dbReference type="OrthoDB" id="3437016at2759"/>
<keyword evidence="8" id="KW-1185">Reference proteome</keyword>
<dbReference type="GO" id="GO:0000329">
    <property type="term" value="C:fungal-type vacuole membrane"/>
    <property type="evidence" value="ECO:0007669"/>
    <property type="project" value="TreeGrafter"/>
</dbReference>
<evidence type="ECO:0000256" key="1">
    <source>
        <dbReference type="ARBA" id="ARBA00004141"/>
    </source>
</evidence>
<feature type="transmembrane region" description="Helical" evidence="6">
    <location>
        <begin position="115"/>
        <end position="134"/>
    </location>
</feature>
<evidence type="ECO:0000313" key="7">
    <source>
        <dbReference type="EMBL" id="USW47782.1"/>
    </source>
</evidence>
<keyword evidence="4 6" id="KW-0472">Membrane</keyword>
<gene>
    <name evidence="7" type="ORF">Slin15195_G011010</name>
</gene>
<dbReference type="Gene3D" id="1.20.1250.20">
    <property type="entry name" value="MFS general substrate transporter like domains"/>
    <property type="match status" value="1"/>
</dbReference>
<dbReference type="PANTHER" id="PTHR23501:SF84">
    <property type="entry name" value="VACUOLAR MEMBRANE AMINO ACID UPTAKE TRANSPORTER FNX2"/>
    <property type="match status" value="1"/>
</dbReference>
<dbReference type="AlphaFoldDB" id="A0A9Q9AEY8"/>
<proteinExistence type="predicted"/>
<evidence type="ECO:0000256" key="3">
    <source>
        <dbReference type="ARBA" id="ARBA00022989"/>
    </source>
</evidence>
<comment type="subcellular location">
    <subcellularLocation>
        <location evidence="1">Membrane</location>
        <topology evidence="1">Multi-pass membrane protein</topology>
    </subcellularLocation>
</comment>
<reference evidence="7" key="1">
    <citation type="submission" date="2022-06" db="EMBL/GenBank/DDBJ databases">
        <title>Complete genome sequences of two strains of the flax pathogen Septoria linicola.</title>
        <authorList>
            <person name="Lapalu N."/>
            <person name="Simon A."/>
            <person name="Demenou B."/>
            <person name="Paumier D."/>
            <person name="Guillot M.-P."/>
            <person name="Gout L."/>
            <person name="Valade R."/>
        </authorList>
    </citation>
    <scope>NUCLEOTIDE SEQUENCE</scope>
    <source>
        <strain evidence="7">SE15195</strain>
    </source>
</reference>
<feature type="transmembrane region" description="Helical" evidence="6">
    <location>
        <begin position="269"/>
        <end position="291"/>
    </location>
</feature>
<feature type="transmembrane region" description="Helical" evidence="6">
    <location>
        <begin position="342"/>
        <end position="366"/>
    </location>
</feature>
<feature type="transmembrane region" description="Helical" evidence="6">
    <location>
        <begin position="171"/>
        <end position="192"/>
    </location>
</feature>
<dbReference type="Pfam" id="PF07690">
    <property type="entry name" value="MFS_1"/>
    <property type="match status" value="1"/>
</dbReference>
<dbReference type="EMBL" id="CP099418">
    <property type="protein sequence ID" value="USW47782.1"/>
    <property type="molecule type" value="Genomic_DNA"/>
</dbReference>
<keyword evidence="3 6" id="KW-1133">Transmembrane helix</keyword>
<dbReference type="InterPro" id="IPR036259">
    <property type="entry name" value="MFS_trans_sf"/>
</dbReference>
<evidence type="ECO:0000256" key="6">
    <source>
        <dbReference type="SAM" id="Phobius"/>
    </source>
</evidence>
<dbReference type="Gene3D" id="1.20.1720.10">
    <property type="entry name" value="Multidrug resistance protein D"/>
    <property type="match status" value="1"/>
</dbReference>
<feature type="transmembrane region" description="Helical" evidence="6">
    <location>
        <begin position="80"/>
        <end position="103"/>
    </location>
</feature>
<feature type="transmembrane region" description="Helical" evidence="6">
    <location>
        <begin position="534"/>
        <end position="552"/>
    </location>
</feature>
<keyword evidence="2 6" id="KW-0812">Transmembrane</keyword>